<evidence type="ECO:0000313" key="2">
    <source>
        <dbReference type="Proteomes" id="UP000769528"/>
    </source>
</evidence>
<dbReference type="EMBL" id="JAEUBF010001380">
    <property type="protein sequence ID" value="KAH3667764.1"/>
    <property type="molecule type" value="Genomic_DNA"/>
</dbReference>
<protein>
    <submittedName>
        <fullName evidence="1">Uncharacterized protein</fullName>
    </submittedName>
</protein>
<dbReference type="AlphaFoldDB" id="A0A9P8PA83"/>
<keyword evidence="2" id="KW-1185">Reference proteome</keyword>
<accession>A0A9P8PA83</accession>
<organism evidence="1 2">
    <name type="scientific">Wickerhamomyces mucosus</name>
    <dbReference type="NCBI Taxonomy" id="1378264"/>
    <lineage>
        <taxon>Eukaryota</taxon>
        <taxon>Fungi</taxon>
        <taxon>Dikarya</taxon>
        <taxon>Ascomycota</taxon>
        <taxon>Saccharomycotina</taxon>
        <taxon>Saccharomycetes</taxon>
        <taxon>Phaffomycetales</taxon>
        <taxon>Wickerhamomycetaceae</taxon>
        <taxon>Wickerhamomyces</taxon>
    </lineage>
</organism>
<proteinExistence type="predicted"/>
<sequence>MSRYKQTPLIDIGIKFLIDDPQVIKSKKSDDKNVYFLKYELINEILLTDYLHARKLQLLFSTLLDHTGKSNIFRDWLVQNDFNPDIMQAFYAVSNKMTLVNLTFQELELSNGKIFELLKDGQFEKLCCYIDYIISLLVQISSDVLIFNEFTWSSQRHLIDLKIGSFIQERIQWKYGCFVIVWFLEFNYILISTNRIVVSKLISNNFSSPKSIIFKIYKLALVESDEAMLESSDYHLIQ</sequence>
<evidence type="ECO:0000313" key="1">
    <source>
        <dbReference type="EMBL" id="KAH3667764.1"/>
    </source>
</evidence>
<comment type="caution">
    <text evidence="1">The sequence shown here is derived from an EMBL/GenBank/DDBJ whole genome shotgun (WGS) entry which is preliminary data.</text>
</comment>
<reference evidence="1" key="1">
    <citation type="journal article" date="2021" name="Open Biol.">
        <title>Shared evolutionary footprints suggest mitochondrial oxidative damage underlies multiple complex I losses in fungi.</title>
        <authorList>
            <person name="Schikora-Tamarit M.A."/>
            <person name="Marcet-Houben M."/>
            <person name="Nosek J."/>
            <person name="Gabaldon T."/>
        </authorList>
    </citation>
    <scope>NUCLEOTIDE SEQUENCE</scope>
    <source>
        <strain evidence="1">CBS6341</strain>
    </source>
</reference>
<dbReference type="Proteomes" id="UP000769528">
    <property type="component" value="Unassembled WGS sequence"/>
</dbReference>
<reference evidence="1" key="2">
    <citation type="submission" date="2021-01" db="EMBL/GenBank/DDBJ databases">
        <authorList>
            <person name="Schikora-Tamarit M.A."/>
        </authorList>
    </citation>
    <scope>NUCLEOTIDE SEQUENCE</scope>
    <source>
        <strain evidence="1">CBS6341</strain>
    </source>
</reference>
<gene>
    <name evidence="1" type="ORF">WICMUC_005296</name>
</gene>
<name>A0A9P8PA83_9ASCO</name>